<proteinExistence type="predicted"/>
<feature type="signal peptide" evidence="1">
    <location>
        <begin position="1"/>
        <end position="20"/>
    </location>
</feature>
<evidence type="ECO:0000256" key="1">
    <source>
        <dbReference type="SAM" id="SignalP"/>
    </source>
</evidence>
<feature type="chain" id="PRO_5019480130" evidence="1">
    <location>
        <begin position="21"/>
        <end position="247"/>
    </location>
</feature>
<comment type="caution">
    <text evidence="2">The sequence shown here is derived from an EMBL/GenBank/DDBJ whole genome shotgun (WGS) entry which is preliminary data.</text>
</comment>
<evidence type="ECO:0000313" key="2">
    <source>
        <dbReference type="EMBL" id="RSL43532.1"/>
    </source>
</evidence>
<keyword evidence="1" id="KW-0732">Signal</keyword>
<evidence type="ECO:0000313" key="3">
    <source>
        <dbReference type="Proteomes" id="UP000287972"/>
    </source>
</evidence>
<reference evidence="2 3" key="1">
    <citation type="submission" date="2017-06" db="EMBL/GenBank/DDBJ databases">
        <title>Comparative genomic analysis of Ambrosia Fusariam Clade fungi.</title>
        <authorList>
            <person name="Stajich J.E."/>
            <person name="Carrillo J."/>
            <person name="Kijimoto T."/>
            <person name="Eskalen A."/>
            <person name="O'Donnell K."/>
            <person name="Kasson M."/>
        </authorList>
    </citation>
    <scope>NUCLEOTIDE SEQUENCE [LARGE SCALE GENOMIC DNA]</scope>
    <source>
        <strain evidence="2 3">NRRL62606</strain>
    </source>
</reference>
<keyword evidence="3" id="KW-1185">Reference proteome</keyword>
<sequence>MKLQNGAFLLVVGLLPGSLGLDAPIEGYGVAVPEWEIEVTPGGPAAVLNGTIEEIHEELLQLNPSWDEEYMSNSTDTAGGASKRDGDTHLFSRTDFRGSKYTCRGRWPECHPNPIRRGIEYLRQQYHESYDESMTGWSLDDFPLAITVAYESTPSEDRALRDLAVETSRKHIDRLLGHDGFRELLRKTPDFLADLIPFLSGKTSTNTPRYECPSCQHQFRGEFSGRNYYCPNCAHRLSNWTTYRIGD</sequence>
<organism evidence="2 3">
    <name type="scientific">Fusarium floridanum</name>
    <dbReference type="NCBI Taxonomy" id="1325733"/>
    <lineage>
        <taxon>Eukaryota</taxon>
        <taxon>Fungi</taxon>
        <taxon>Dikarya</taxon>
        <taxon>Ascomycota</taxon>
        <taxon>Pezizomycotina</taxon>
        <taxon>Sordariomycetes</taxon>
        <taxon>Hypocreomycetidae</taxon>
        <taxon>Hypocreales</taxon>
        <taxon>Nectriaceae</taxon>
        <taxon>Fusarium</taxon>
        <taxon>Fusarium solani species complex</taxon>
    </lineage>
</organism>
<gene>
    <name evidence="2" type="ORF">CEP51_016349</name>
</gene>
<accession>A0A428NRZ5</accession>
<dbReference type="Proteomes" id="UP000287972">
    <property type="component" value="Unassembled WGS sequence"/>
</dbReference>
<dbReference type="AlphaFoldDB" id="A0A428NRZ5"/>
<dbReference type="EMBL" id="NKCL01001109">
    <property type="protein sequence ID" value="RSL43532.1"/>
    <property type="molecule type" value="Genomic_DNA"/>
</dbReference>
<name>A0A428NRZ5_9HYPO</name>
<protein>
    <submittedName>
        <fullName evidence="2">Uncharacterized protein</fullName>
    </submittedName>
</protein>